<dbReference type="Proteomes" id="UP001165366">
    <property type="component" value="Unassembled WGS sequence"/>
</dbReference>
<reference evidence="3" key="2">
    <citation type="submission" date="2024-05" db="EMBL/GenBank/DDBJ databases">
        <title>Rhodohalobacter halophilus gen. nov., sp. nov., a moderately halophilic member of the family Balneolaceae.</title>
        <authorList>
            <person name="Xia J."/>
        </authorList>
    </citation>
    <scope>NUCLEOTIDE SEQUENCE</scope>
    <source>
        <strain evidence="3">WB101</strain>
    </source>
</reference>
<keyword evidence="2" id="KW-1133">Transmembrane helix</keyword>
<gene>
    <name evidence="3" type="ORF">L6773_07575</name>
</gene>
<keyword evidence="2" id="KW-0472">Membrane</keyword>
<evidence type="ECO:0000256" key="2">
    <source>
        <dbReference type="SAM" id="Phobius"/>
    </source>
</evidence>
<organism evidence="3 4">
    <name type="scientific">Rhodohalobacter sulfatireducens</name>
    <dbReference type="NCBI Taxonomy" id="2911366"/>
    <lineage>
        <taxon>Bacteria</taxon>
        <taxon>Pseudomonadati</taxon>
        <taxon>Balneolota</taxon>
        <taxon>Balneolia</taxon>
        <taxon>Balneolales</taxon>
        <taxon>Balneolaceae</taxon>
        <taxon>Rhodohalobacter</taxon>
    </lineage>
</organism>
<feature type="transmembrane region" description="Helical" evidence="2">
    <location>
        <begin position="5"/>
        <end position="24"/>
    </location>
</feature>
<dbReference type="EMBL" id="JAKLWS010000007">
    <property type="protein sequence ID" value="MCG2588417.1"/>
    <property type="molecule type" value="Genomic_DNA"/>
</dbReference>
<dbReference type="RefSeq" id="WP_237853259.1">
    <property type="nucleotide sequence ID" value="NZ_JAKLWS010000007.1"/>
</dbReference>
<evidence type="ECO:0000313" key="3">
    <source>
        <dbReference type="EMBL" id="MCG2588417.1"/>
    </source>
</evidence>
<sequence length="343" mass="38639">MNKIIVSLSVLFTLVIGYFLGFYVRAGVPWSENASIFLIILSSGAFGGLLYTARDSGLELLHRDPDNQYQIKLGWVADCAFGIAGALVVFLVVPTELNNAENGSSILSTGSVMDIIRLMALALVGGYGGRSLVDKALSNIAKRADEAMQNAQEAKEKVNKMQEVDTKALELVNLHLDENEEVGNEQEMKDAIIKASKTARFEIFKEARSTRKEKAENPEVLKRLVPIFEALIENEAGEEYHRNHAQLAYCLKDKKDKEWKRAYEELKEAIKIRDKNNRKGFYMYEFNKAICGTNLEDVDNQEMINDLKTAAKSEIILEKIINEPKLIKWAEKNKFDLKGLKVI</sequence>
<evidence type="ECO:0000313" key="4">
    <source>
        <dbReference type="Proteomes" id="UP001165366"/>
    </source>
</evidence>
<feature type="transmembrane region" description="Helical" evidence="2">
    <location>
        <begin position="36"/>
        <end position="53"/>
    </location>
</feature>
<protein>
    <recommendedName>
        <fullName evidence="5">CvpA family protein</fullName>
    </recommendedName>
</protein>
<feature type="coiled-coil region" evidence="1">
    <location>
        <begin position="137"/>
        <end position="164"/>
    </location>
</feature>
<evidence type="ECO:0000256" key="1">
    <source>
        <dbReference type="SAM" id="Coils"/>
    </source>
</evidence>
<feature type="transmembrane region" description="Helical" evidence="2">
    <location>
        <begin position="115"/>
        <end position="133"/>
    </location>
</feature>
<comment type="caution">
    <text evidence="3">The sequence shown here is derived from an EMBL/GenBank/DDBJ whole genome shotgun (WGS) entry which is preliminary data.</text>
</comment>
<accession>A0ABS9KC33</accession>
<keyword evidence="4" id="KW-1185">Reference proteome</keyword>
<feature type="transmembrane region" description="Helical" evidence="2">
    <location>
        <begin position="73"/>
        <end position="95"/>
    </location>
</feature>
<name>A0ABS9KC33_9BACT</name>
<keyword evidence="1" id="KW-0175">Coiled coil</keyword>
<keyword evidence="2" id="KW-0812">Transmembrane</keyword>
<evidence type="ECO:0008006" key="5">
    <source>
        <dbReference type="Google" id="ProtNLM"/>
    </source>
</evidence>
<reference evidence="3" key="1">
    <citation type="submission" date="2022-01" db="EMBL/GenBank/DDBJ databases">
        <authorList>
            <person name="Wang Y."/>
        </authorList>
    </citation>
    <scope>NUCLEOTIDE SEQUENCE</scope>
    <source>
        <strain evidence="3">WB101</strain>
    </source>
</reference>
<proteinExistence type="predicted"/>